<dbReference type="EMBL" id="BAAAZE010000008">
    <property type="protein sequence ID" value="GAA4021083.1"/>
    <property type="molecule type" value="Genomic_DNA"/>
</dbReference>
<evidence type="ECO:0000313" key="2">
    <source>
        <dbReference type="EMBL" id="GAA4021083.1"/>
    </source>
</evidence>
<comment type="caution">
    <text evidence="2">The sequence shown here is derived from an EMBL/GenBank/DDBJ whole genome shotgun (WGS) entry which is preliminary data.</text>
</comment>
<proteinExistence type="predicted"/>
<protein>
    <recommendedName>
        <fullName evidence="1">RES domain-containing protein</fullName>
    </recommendedName>
</protein>
<dbReference type="Pfam" id="PF08808">
    <property type="entry name" value="RES"/>
    <property type="match status" value="1"/>
</dbReference>
<sequence length="123" mass="13483">MQPTIPKSDRLLGGLQPPGLMVSYNASIDPIVDFRSGFTSDWDALWQDFYCDWRNMHFNQGIEPPSWVIGGQVLAAGAKGILFNSAITGDANLVIYTDALTGADAINVDDPNNDLPKNQLSWQ</sequence>
<evidence type="ECO:0000259" key="1">
    <source>
        <dbReference type="Pfam" id="PF08808"/>
    </source>
</evidence>
<dbReference type="InterPro" id="IPR014914">
    <property type="entry name" value="RES_dom"/>
</dbReference>
<organism evidence="2 3">
    <name type="scientific">Actimicrobium antarcticum</name>
    <dbReference type="NCBI Taxonomy" id="1051899"/>
    <lineage>
        <taxon>Bacteria</taxon>
        <taxon>Pseudomonadati</taxon>
        <taxon>Pseudomonadota</taxon>
        <taxon>Betaproteobacteria</taxon>
        <taxon>Burkholderiales</taxon>
        <taxon>Oxalobacteraceae</taxon>
        <taxon>Actimicrobium</taxon>
    </lineage>
</organism>
<reference evidence="3" key="1">
    <citation type="journal article" date="2019" name="Int. J. Syst. Evol. Microbiol.">
        <title>The Global Catalogue of Microorganisms (GCM) 10K type strain sequencing project: providing services to taxonomists for standard genome sequencing and annotation.</title>
        <authorList>
            <consortium name="The Broad Institute Genomics Platform"/>
            <consortium name="The Broad Institute Genome Sequencing Center for Infectious Disease"/>
            <person name="Wu L."/>
            <person name="Ma J."/>
        </authorList>
    </citation>
    <scope>NUCLEOTIDE SEQUENCE [LARGE SCALE GENOMIC DNA]</scope>
    <source>
        <strain evidence="3">JCM 16673</strain>
    </source>
</reference>
<accession>A0ABP7T5F6</accession>
<evidence type="ECO:0000313" key="3">
    <source>
        <dbReference type="Proteomes" id="UP001501353"/>
    </source>
</evidence>
<gene>
    <name evidence="2" type="ORF">GCM10022212_17440</name>
</gene>
<feature type="domain" description="RES" evidence="1">
    <location>
        <begin position="17"/>
        <end position="112"/>
    </location>
</feature>
<keyword evidence="3" id="KW-1185">Reference proteome</keyword>
<dbReference type="Proteomes" id="UP001501353">
    <property type="component" value="Unassembled WGS sequence"/>
</dbReference>
<name>A0ABP7T5F6_9BURK</name>